<organism evidence="1 2">
    <name type="scientific">Azospirillum argentinense</name>
    <dbReference type="NCBI Taxonomy" id="2970906"/>
    <lineage>
        <taxon>Bacteria</taxon>
        <taxon>Pseudomonadati</taxon>
        <taxon>Pseudomonadota</taxon>
        <taxon>Alphaproteobacteria</taxon>
        <taxon>Rhodospirillales</taxon>
        <taxon>Azospirillaceae</taxon>
        <taxon>Azospirillum</taxon>
    </lineage>
</organism>
<reference evidence="1 2" key="1">
    <citation type="journal article" date="2014" name="Genome Announc.">
        <title>Complete Genome Sequence of the Model Rhizosphere Strain Azospirillum brasilense Az39, Successfully Applied in Agriculture.</title>
        <authorList>
            <person name="Rivera D."/>
            <person name="Revale S."/>
            <person name="Molina R."/>
            <person name="Gualpa J."/>
            <person name="Puente M."/>
            <person name="Maroniche G."/>
            <person name="Paris G."/>
            <person name="Baker D."/>
            <person name="Clavijo B."/>
            <person name="McLay K."/>
            <person name="Spaepen S."/>
            <person name="Perticari A."/>
            <person name="Vazquez M."/>
            <person name="Wisniewski-Dye F."/>
            <person name="Watkins C."/>
            <person name="Martinez-Abarca F."/>
            <person name="Vanderleyden J."/>
            <person name="Cassan F."/>
        </authorList>
    </citation>
    <scope>NUCLEOTIDE SEQUENCE [LARGE SCALE GENOMIC DNA]</scope>
    <source>
        <strain evidence="1 2">Az39</strain>
        <plasmid evidence="1">AbAZ39_p1</plasmid>
    </source>
</reference>
<proteinExistence type="predicted"/>
<keyword evidence="1" id="KW-0614">Plasmid</keyword>
<dbReference type="EMBL" id="CP007794">
    <property type="protein sequence ID" value="AIB13559.1"/>
    <property type="molecule type" value="Genomic_DNA"/>
</dbReference>
<dbReference type="RefSeq" id="WP_040134000.1">
    <property type="nucleotide sequence ID" value="NZ_CP007794.1"/>
</dbReference>
<name>A0A060DRG2_9PROT</name>
<geneLocation type="plasmid" evidence="1 2">
    <name>AbAZ39_p1</name>
</geneLocation>
<dbReference type="Proteomes" id="UP000027186">
    <property type="component" value="Plasmid AbAZ39_p1"/>
</dbReference>
<protein>
    <submittedName>
        <fullName evidence="1">Uncharacterized protein</fullName>
    </submittedName>
</protein>
<dbReference type="KEGG" id="abq:ABAZ39_16585"/>
<evidence type="ECO:0000313" key="2">
    <source>
        <dbReference type="Proteomes" id="UP000027186"/>
    </source>
</evidence>
<accession>A0A060DRG2</accession>
<evidence type="ECO:0000313" key="1">
    <source>
        <dbReference type="EMBL" id="AIB13559.1"/>
    </source>
</evidence>
<gene>
    <name evidence="1" type="ORF">ABAZ39_16585</name>
</gene>
<sequence length="93" mass="9364">MAQGAQASALQRTGVAATLASRAMAGLNAATAFVGGPASAALMAGAGAVAYFAMQSTQAEEATRLHETAMRDFGTAVDGSTDKLRDMTEEVPL</sequence>
<dbReference type="AlphaFoldDB" id="A0A060DRG2"/>